<dbReference type="PANTHER" id="PTHR43737:SF1">
    <property type="entry name" value="DUF1501 DOMAIN-CONTAINING PROTEIN"/>
    <property type="match status" value="1"/>
</dbReference>
<dbReference type="Proteomes" id="UP000315017">
    <property type="component" value="Chromosome"/>
</dbReference>
<dbReference type="PANTHER" id="PTHR43737">
    <property type="entry name" value="BLL7424 PROTEIN"/>
    <property type="match status" value="1"/>
</dbReference>
<sequence>MPALSPSCPELTLQQLSARRHWLTTAGYGVGLAALATLLRTSTQAAEKHVAVGGQPTHHPPRAKRVIFLCQSGGPSQLDLFDPKPGLRARHGEELPASIRQGQRLTTMTSQQGSWPIAASPFAFARHGKCGMEFSELLPHTAKLADDICLIRTAQTEAINHDPGLTLLQTGSQQPGRPSFGSWLSYGLGTDNENLPAFVVMISGGEPGDQPLYGRLWGSAFLPSQHQGVRLRGEGDLIPYLSSPPGVDVATRRRTLDTLAAMNRLAQTQHGDLETLARVQQYELSAGMQAAVPELADFSQEKPETLAAYGPDVQRPGSYARNCLLARRLVERGVRFVQLYHRDWDHHTKVEAGLKKQTAATDQPSAALVQDLKQRGLLDDTLVIWGGEFGRAAYSQGALDSPTYGRDHHPRCFSLWLAGGGTRPGYVHGRTDDFSYNVIDQPVRIHDLHATLLHLLGIDHLQLTHRSQGHDFRLTDVAGNVVRELLA</sequence>
<dbReference type="Gene3D" id="3.40.720.10">
    <property type="entry name" value="Alkaline Phosphatase, subunit A"/>
    <property type="match status" value="1"/>
</dbReference>
<dbReference type="RefSeq" id="WP_145085612.1">
    <property type="nucleotide sequence ID" value="NZ_CP036274.1"/>
</dbReference>
<evidence type="ECO:0000313" key="2">
    <source>
        <dbReference type="Proteomes" id="UP000315017"/>
    </source>
</evidence>
<reference evidence="1 2" key="1">
    <citation type="submission" date="2019-02" db="EMBL/GenBank/DDBJ databases">
        <title>Deep-cultivation of Planctomycetes and their phenomic and genomic characterization uncovers novel biology.</title>
        <authorList>
            <person name="Wiegand S."/>
            <person name="Jogler M."/>
            <person name="Boedeker C."/>
            <person name="Pinto D."/>
            <person name="Vollmers J."/>
            <person name="Rivas-Marin E."/>
            <person name="Kohn T."/>
            <person name="Peeters S.H."/>
            <person name="Heuer A."/>
            <person name="Rast P."/>
            <person name="Oberbeckmann S."/>
            <person name="Bunk B."/>
            <person name="Jeske O."/>
            <person name="Meyerdierks A."/>
            <person name="Storesund J.E."/>
            <person name="Kallscheuer N."/>
            <person name="Luecker S."/>
            <person name="Lage O.M."/>
            <person name="Pohl T."/>
            <person name="Merkel B.J."/>
            <person name="Hornburger P."/>
            <person name="Mueller R.-W."/>
            <person name="Bruemmer F."/>
            <person name="Labrenz M."/>
            <person name="Spormann A.M."/>
            <person name="Op den Camp H."/>
            <person name="Overmann J."/>
            <person name="Amann R."/>
            <person name="Jetten M.S.M."/>
            <person name="Mascher T."/>
            <person name="Medema M.H."/>
            <person name="Devos D.P."/>
            <person name="Kaster A.-K."/>
            <person name="Ovreas L."/>
            <person name="Rohde M."/>
            <person name="Galperin M.Y."/>
            <person name="Jogler C."/>
        </authorList>
    </citation>
    <scope>NUCLEOTIDE SEQUENCE [LARGE SCALE GENOMIC DNA]</scope>
    <source>
        <strain evidence="1 2">ETA_A8</strain>
    </source>
</reference>
<evidence type="ECO:0000313" key="1">
    <source>
        <dbReference type="EMBL" id="QDU25910.1"/>
    </source>
</evidence>
<proteinExistence type="predicted"/>
<dbReference type="InterPro" id="IPR017850">
    <property type="entry name" value="Alkaline_phosphatase_core_sf"/>
</dbReference>
<dbReference type="OrthoDB" id="127333at2"/>
<evidence type="ECO:0008006" key="3">
    <source>
        <dbReference type="Google" id="ProtNLM"/>
    </source>
</evidence>
<dbReference type="AlphaFoldDB" id="A0A517Y6R6"/>
<dbReference type="Pfam" id="PF07394">
    <property type="entry name" value="DUF1501"/>
    <property type="match status" value="1"/>
</dbReference>
<gene>
    <name evidence="1" type="ORF">ETAA8_09820</name>
</gene>
<dbReference type="SUPFAM" id="SSF53649">
    <property type="entry name" value="Alkaline phosphatase-like"/>
    <property type="match status" value="1"/>
</dbReference>
<dbReference type="KEGG" id="aagg:ETAA8_09820"/>
<accession>A0A517Y6R6</accession>
<keyword evidence="2" id="KW-1185">Reference proteome</keyword>
<dbReference type="EMBL" id="CP036274">
    <property type="protein sequence ID" value="QDU25910.1"/>
    <property type="molecule type" value="Genomic_DNA"/>
</dbReference>
<dbReference type="InterPro" id="IPR010869">
    <property type="entry name" value="DUF1501"/>
</dbReference>
<name>A0A517Y6R6_9BACT</name>
<protein>
    <recommendedName>
        <fullName evidence="3">Sulfatase</fullName>
    </recommendedName>
</protein>
<organism evidence="1 2">
    <name type="scientific">Anatilimnocola aggregata</name>
    <dbReference type="NCBI Taxonomy" id="2528021"/>
    <lineage>
        <taxon>Bacteria</taxon>
        <taxon>Pseudomonadati</taxon>
        <taxon>Planctomycetota</taxon>
        <taxon>Planctomycetia</taxon>
        <taxon>Pirellulales</taxon>
        <taxon>Pirellulaceae</taxon>
        <taxon>Anatilimnocola</taxon>
    </lineage>
</organism>